<dbReference type="OMA" id="NCCDVEV"/>
<organism evidence="2 3">
    <name type="scientific">Drosophila kikkawai</name>
    <name type="common">Fruit fly</name>
    <dbReference type="NCBI Taxonomy" id="30033"/>
    <lineage>
        <taxon>Eukaryota</taxon>
        <taxon>Metazoa</taxon>
        <taxon>Ecdysozoa</taxon>
        <taxon>Arthropoda</taxon>
        <taxon>Hexapoda</taxon>
        <taxon>Insecta</taxon>
        <taxon>Pterygota</taxon>
        <taxon>Neoptera</taxon>
        <taxon>Endopterygota</taxon>
        <taxon>Diptera</taxon>
        <taxon>Brachycera</taxon>
        <taxon>Muscomorpha</taxon>
        <taxon>Ephydroidea</taxon>
        <taxon>Drosophilidae</taxon>
        <taxon>Drosophila</taxon>
        <taxon>Sophophora</taxon>
    </lineage>
</organism>
<dbReference type="OrthoDB" id="7860738at2759"/>
<evidence type="ECO:0000313" key="2">
    <source>
        <dbReference type="Proteomes" id="UP001652661"/>
    </source>
</evidence>
<feature type="region of interest" description="Disordered" evidence="1">
    <location>
        <begin position="240"/>
        <end position="262"/>
    </location>
</feature>
<accession>A0A6P4I7Z6</accession>
<dbReference type="Proteomes" id="UP001652661">
    <property type="component" value="Chromosome 2R"/>
</dbReference>
<dbReference type="GeneID" id="108076636"/>
<name>A0A6P4I7Z6_DROKI</name>
<dbReference type="RefSeq" id="XP_017025052.1">
    <property type="nucleotide sequence ID" value="XM_017169563.3"/>
</dbReference>
<protein>
    <submittedName>
        <fullName evidence="3">Uncharacterized protein</fullName>
    </submittedName>
</protein>
<reference evidence="2" key="1">
    <citation type="submission" date="2025-05" db="UniProtKB">
        <authorList>
            <consortium name="RefSeq"/>
        </authorList>
    </citation>
    <scope>NUCLEOTIDE SEQUENCE [LARGE SCALE GENOMIC DNA]</scope>
    <source>
        <strain evidence="2">14028-0561.14</strain>
    </source>
</reference>
<dbReference type="AlphaFoldDB" id="A0A6P4I7Z6"/>
<keyword evidence="2" id="KW-1185">Reference proteome</keyword>
<reference evidence="3" key="2">
    <citation type="submission" date="2025-08" db="UniProtKB">
        <authorList>
            <consortium name="RefSeq"/>
        </authorList>
    </citation>
    <scope>IDENTIFICATION</scope>
    <source>
        <strain evidence="3">14028-0561.14</strain>
        <tissue evidence="3">Whole fly</tissue>
    </source>
</reference>
<evidence type="ECO:0000256" key="1">
    <source>
        <dbReference type="SAM" id="MobiDB-lite"/>
    </source>
</evidence>
<proteinExistence type="predicted"/>
<evidence type="ECO:0000313" key="3">
    <source>
        <dbReference type="RefSeq" id="XP_017025052.1"/>
    </source>
</evidence>
<gene>
    <name evidence="3" type="primary">LOC108076636</name>
</gene>
<feature type="compositionally biased region" description="Basic residues" evidence="1">
    <location>
        <begin position="249"/>
        <end position="262"/>
    </location>
</feature>
<sequence length="262" mass="29334">MAAPESSCRRWLQKNFVEGPCRNCFEPSGGPCMDYRVSSPPTSMVEPQANIIQATIEPEGPVRQQIDIRAECSKGRPLLESDKDEMCCTMCVAQEQNLHPNLCSAACRPLQTSLHLDEWTKRPRPKPTYKHAVILDNNTMAGRCFPIKFQLKRLKNKCLDCGKELYFQYPIANNTDVLLMQNCCDVEVYPAKKVDGLNNVKVAKITGAKKISNSVLKERSECRMFKLPIVQPELEILASLNPEPGPVAKKGKKGKGNKGKKK</sequence>